<dbReference type="PANTHER" id="PTHR31859">
    <property type="entry name" value="TETRATRICOPEPTIDE REPEAT PROTEIN 39 FAMILY MEMBER"/>
    <property type="match status" value="1"/>
</dbReference>
<dbReference type="PANTHER" id="PTHR31859:SF1">
    <property type="entry name" value="TETRATRICOPEPTIDE REPEAT PROTEIN 39C"/>
    <property type="match status" value="1"/>
</dbReference>
<reference evidence="2" key="2">
    <citation type="submission" date="2021-01" db="EMBL/GenBank/DDBJ databases">
        <authorList>
            <person name="Schikora-Tamarit M.A."/>
        </authorList>
    </citation>
    <scope>NUCLEOTIDE SEQUENCE</scope>
    <source>
        <strain evidence="2">CBS6075</strain>
    </source>
</reference>
<dbReference type="InterPro" id="IPR011990">
    <property type="entry name" value="TPR-like_helical_dom_sf"/>
</dbReference>
<organism evidence="2 3">
    <name type="scientific">Ogataea philodendri</name>
    <dbReference type="NCBI Taxonomy" id="1378263"/>
    <lineage>
        <taxon>Eukaryota</taxon>
        <taxon>Fungi</taxon>
        <taxon>Dikarya</taxon>
        <taxon>Ascomycota</taxon>
        <taxon>Saccharomycotina</taxon>
        <taxon>Pichiomycetes</taxon>
        <taxon>Pichiales</taxon>
        <taxon>Pichiaceae</taxon>
        <taxon>Ogataea</taxon>
    </lineage>
</organism>
<dbReference type="EMBL" id="JAEUBE010000378">
    <property type="protein sequence ID" value="KAH3662311.1"/>
    <property type="molecule type" value="Genomic_DNA"/>
</dbReference>
<protein>
    <submittedName>
        <fullName evidence="2">Uncharacterized protein</fullName>
    </submittedName>
</protein>
<sequence>DGPFQFTDVDFDLPSTVELHKLESQTSPSVLVKVQSSKKEKIQQKMELEKLASIGDGEPTLLHPGPKLVSILLHARALFPHGNLWLLQESRMLASRGKLEEAVELMDSAKKSEMKQVDALLGYDRALILAYMHKFERAAKEFLELVNINSYSHCLYTYFAGACYLECYRMCITGYNIEGDVKDKVDLTKKDYYKEQAEKHLKAAPSLIGKKKFQSKIPPFEKFISRKMKQIEKTQQGTGLHFLDCIGTSLIHELVYFWNGYNRMTEEHLKLSIKLLGYSADTIQDPELDLENPETNKPYSKINESTEEAMIRYTLQAIALRRLGEIKKGVEVLNKLVMTHITETGVVDVDQKLLKLTENPWLYPTALYEKALFCWKVQGVDGLEESKNWLKKSQAYGGDDYELSTRVSMKTKTALDRLEDYRI</sequence>
<dbReference type="GO" id="GO:0005741">
    <property type="term" value="C:mitochondrial outer membrane"/>
    <property type="evidence" value="ECO:0007669"/>
    <property type="project" value="TreeGrafter"/>
</dbReference>
<comment type="similarity">
    <text evidence="1">Belongs to the IML2 family.</text>
</comment>
<keyword evidence="3" id="KW-1185">Reference proteome</keyword>
<dbReference type="GO" id="GO:0005634">
    <property type="term" value="C:nucleus"/>
    <property type="evidence" value="ECO:0007669"/>
    <property type="project" value="TreeGrafter"/>
</dbReference>
<dbReference type="InterPro" id="IPR019412">
    <property type="entry name" value="IML2/TPR_39"/>
</dbReference>
<dbReference type="Gene3D" id="1.25.40.1040">
    <property type="match status" value="1"/>
</dbReference>
<proteinExistence type="inferred from homology"/>
<dbReference type="GeneID" id="70237526"/>
<dbReference type="OrthoDB" id="2154985at2759"/>
<reference evidence="2" key="1">
    <citation type="journal article" date="2021" name="Open Biol.">
        <title>Shared evolutionary footprints suggest mitochondrial oxidative damage underlies multiple complex I losses in fungi.</title>
        <authorList>
            <person name="Schikora-Tamarit M.A."/>
            <person name="Marcet-Houben M."/>
            <person name="Nosek J."/>
            <person name="Gabaldon T."/>
        </authorList>
    </citation>
    <scope>NUCLEOTIDE SEQUENCE</scope>
    <source>
        <strain evidence="2">CBS6075</strain>
    </source>
</reference>
<dbReference type="SUPFAM" id="SSF48452">
    <property type="entry name" value="TPR-like"/>
    <property type="match status" value="1"/>
</dbReference>
<name>A0A9P8T198_9ASCO</name>
<dbReference type="RefSeq" id="XP_046059400.1">
    <property type="nucleotide sequence ID" value="XM_046206757.1"/>
</dbReference>
<dbReference type="GO" id="GO:0005829">
    <property type="term" value="C:cytosol"/>
    <property type="evidence" value="ECO:0007669"/>
    <property type="project" value="TreeGrafter"/>
</dbReference>
<dbReference type="Proteomes" id="UP000769157">
    <property type="component" value="Unassembled WGS sequence"/>
</dbReference>
<evidence type="ECO:0000313" key="2">
    <source>
        <dbReference type="EMBL" id="KAH3662311.1"/>
    </source>
</evidence>
<dbReference type="Pfam" id="PF10300">
    <property type="entry name" value="Iml2-TPR_39"/>
    <property type="match status" value="1"/>
</dbReference>
<feature type="non-terminal residue" evidence="2">
    <location>
        <position position="1"/>
    </location>
</feature>
<comment type="caution">
    <text evidence="2">The sequence shown here is derived from an EMBL/GenBank/DDBJ whole genome shotgun (WGS) entry which is preliminary data.</text>
</comment>
<gene>
    <name evidence="2" type="ORF">OGAPHI_005562</name>
</gene>
<evidence type="ECO:0000313" key="3">
    <source>
        <dbReference type="Proteomes" id="UP000769157"/>
    </source>
</evidence>
<evidence type="ECO:0000256" key="1">
    <source>
        <dbReference type="ARBA" id="ARBA00010925"/>
    </source>
</evidence>
<dbReference type="AlphaFoldDB" id="A0A9P8T198"/>
<accession>A0A9P8T198</accession>